<dbReference type="EMBL" id="GGEC01011168">
    <property type="protein sequence ID" value="MBW91651.1"/>
    <property type="molecule type" value="Transcribed_RNA"/>
</dbReference>
<dbReference type="PANTHER" id="PTHR35115">
    <property type="entry name" value="CYCLIN DELTA-3"/>
    <property type="match status" value="1"/>
</dbReference>
<organism evidence="1">
    <name type="scientific">Rhizophora mucronata</name>
    <name type="common">Asiatic mangrove</name>
    <dbReference type="NCBI Taxonomy" id="61149"/>
    <lineage>
        <taxon>Eukaryota</taxon>
        <taxon>Viridiplantae</taxon>
        <taxon>Streptophyta</taxon>
        <taxon>Embryophyta</taxon>
        <taxon>Tracheophyta</taxon>
        <taxon>Spermatophyta</taxon>
        <taxon>Magnoliopsida</taxon>
        <taxon>eudicotyledons</taxon>
        <taxon>Gunneridae</taxon>
        <taxon>Pentapetalae</taxon>
        <taxon>rosids</taxon>
        <taxon>fabids</taxon>
        <taxon>Malpighiales</taxon>
        <taxon>Rhizophoraceae</taxon>
        <taxon>Rhizophora</taxon>
    </lineage>
</organism>
<dbReference type="InterPro" id="IPR045287">
    <property type="entry name" value="PAB"/>
</dbReference>
<accession>A0A2P2JDV3</accession>
<name>A0A2P2JDV3_RHIMU</name>
<proteinExistence type="predicted"/>
<reference evidence="1" key="1">
    <citation type="submission" date="2018-02" db="EMBL/GenBank/DDBJ databases">
        <title>Rhizophora mucronata_Transcriptome.</title>
        <authorList>
            <person name="Meera S.P."/>
            <person name="Sreeshan A."/>
            <person name="Augustine A."/>
        </authorList>
    </citation>
    <scope>NUCLEOTIDE SEQUENCE</scope>
    <source>
        <tissue evidence="1">Leaf</tissue>
    </source>
</reference>
<sequence length="118" mass="12508">MKVGGGVGGAISLLLRPKFRSCSSSTFCEYTSFIKDVAATVPPKNLCHLLSMLKTKGNSIVSPGAKQGLLPITFPLAKNDSGTVIALLRWPTAPAGQVSSIILDICLLYSFSSLIYFV</sequence>
<evidence type="ECO:0000313" key="1">
    <source>
        <dbReference type="EMBL" id="MBW91651.1"/>
    </source>
</evidence>
<dbReference type="PANTHER" id="PTHR35115:SF7">
    <property type="entry name" value="CYCLIN DELTA-3"/>
    <property type="match status" value="1"/>
</dbReference>
<dbReference type="AlphaFoldDB" id="A0A2P2JDV3"/>
<protein>
    <submittedName>
        <fullName evidence="1">Uncharacterized protein</fullName>
    </submittedName>
</protein>